<feature type="transmembrane region" description="Helical" evidence="11">
    <location>
        <begin position="641"/>
        <end position="663"/>
    </location>
</feature>
<dbReference type="CDD" id="cd16023">
    <property type="entry name" value="GPI_EPT_3"/>
    <property type="match status" value="1"/>
</dbReference>
<feature type="transmembrane region" description="Helical" evidence="11">
    <location>
        <begin position="683"/>
        <end position="701"/>
    </location>
</feature>
<dbReference type="PANTHER" id="PTHR23071:SF1">
    <property type="entry name" value="GPI ETHANOLAMINE PHOSPHATE TRANSFERASE 3"/>
    <property type="match status" value="1"/>
</dbReference>
<proteinExistence type="inferred from homology"/>
<keyword evidence="5" id="KW-0808">Transferase</keyword>
<name>A0A915JPU1_ROMCU</name>
<keyword evidence="4" id="KW-0337">GPI-anchor biosynthesis</keyword>
<feature type="transmembrane region" description="Helical" evidence="11">
    <location>
        <begin position="769"/>
        <end position="785"/>
    </location>
</feature>
<sequence length="958" mass="110133">MKYLLLLCSVVLGYLFGIYFYRIGFLLTRNAILMNSTCIEVQAEISEACWTKASYKRSILIVIDALRYDFLIWHNESSDNWPEGSHFYRNKLASVQEKLQHEPEKTILYKFLADPPTTTLQRLKGLTTGSLPTFIDAGSNFAGSAIEEDNIVDQILKQPGRRLVFLGDDTWTSLFPDRFLRQYAFPSFDTTDLHTVDNGILQYLDEEISNRTDWSVLIAHFLGVDHCGHRYGPAHPEMELKLTQMDIVLSLSSDTILFVLGDHGMTETGDHGGDSLDEISSGLFVYTKRKLHDEKENVRGSVSQIDLVPTLSMLLDFPTPFSNLGAVLTELFPDSAKKLQAAQTNIFQVIRYLEHYLANFNDDNLRDRFLPILRNFYALDPEELTIEKSQQFVHRISKLFVETWAKFHTGWMILGCSTVLETFFWSLSLLIDDNSSISGRRLFLKFIKFSLCFSTIFARNESIPTVITTILLAEILLSFHICYNFICQSMIKMGDWKILIAVFVVFVHGLSQFSNSFIIYDDCLSRFLCASLIWLIFGQNFVDTDEKSKKKSNVWRKLHFKAMVYGISALLIIRMTFLFNRCREEQLECSSSIFTVSFVSLLDTNARKWRIAGSSAVLITLTFLPIKFLQRNGHFQFGETCFSLLLQFGVPFCAISTMFTWFGDQLPHSLDKNFDYFSHFTKLAPFFIYGFLFLSILTFLYNPLMTHVHVLETKFYNPIEAYKYLKDHWNVNKSETQILIYGAATVFSGPIFGQIWVFFWLFLAVLGDGMAVSLLMLFLVIFLALESCQCPHLAVILFAELSTCFYYAFGHQATFTSIPWDAAFLGIQNLDYEIFKNIQLKTIFQAILVIANLSAANVIIVHCLPLVEIWPCFPEKLGFLALSRKSSSPEADCFSHASKNFQWKVFRINLIFVTLQAWKLICIIGASMLHRRHLMYLFIMRLSICFAKFMNNLKMKIS</sequence>
<keyword evidence="8 11" id="KW-1133">Transmembrane helix</keyword>
<feature type="transmembrane region" description="Helical" evidence="11">
    <location>
        <begin position="498"/>
        <end position="518"/>
    </location>
</feature>
<organism evidence="12 13">
    <name type="scientific">Romanomermis culicivorax</name>
    <name type="common">Nematode worm</name>
    <dbReference type="NCBI Taxonomy" id="13658"/>
    <lineage>
        <taxon>Eukaryota</taxon>
        <taxon>Metazoa</taxon>
        <taxon>Ecdysozoa</taxon>
        <taxon>Nematoda</taxon>
        <taxon>Enoplea</taxon>
        <taxon>Dorylaimia</taxon>
        <taxon>Mermithida</taxon>
        <taxon>Mermithoidea</taxon>
        <taxon>Mermithidae</taxon>
        <taxon>Romanomermis</taxon>
    </lineage>
</organism>
<feature type="transmembrane region" description="Helical" evidence="11">
    <location>
        <begin position="410"/>
        <end position="430"/>
    </location>
</feature>
<dbReference type="Proteomes" id="UP000887565">
    <property type="component" value="Unplaced"/>
</dbReference>
<comment type="similarity">
    <text evidence="3">Belongs to the PIGG/PIGN/PIGO family. PIGO subfamily.</text>
</comment>
<evidence type="ECO:0000256" key="8">
    <source>
        <dbReference type="ARBA" id="ARBA00022989"/>
    </source>
</evidence>
<dbReference type="AlphaFoldDB" id="A0A915JPU1"/>
<feature type="transmembrane region" description="Helical" evidence="11">
    <location>
        <begin position="609"/>
        <end position="629"/>
    </location>
</feature>
<protein>
    <submittedName>
        <fullName evidence="13">GPI ethanolamine phosphate transferase 3</fullName>
    </submittedName>
</protein>
<accession>A0A915JPU1</accession>
<keyword evidence="7" id="KW-0256">Endoplasmic reticulum</keyword>
<feature type="transmembrane region" description="Helical" evidence="11">
    <location>
        <begin position="843"/>
        <end position="867"/>
    </location>
</feature>
<comment type="subcellular location">
    <subcellularLocation>
        <location evidence="1">Endoplasmic reticulum membrane</location>
        <topology evidence="1">Multi-pass membrane protein</topology>
    </subcellularLocation>
</comment>
<evidence type="ECO:0000256" key="4">
    <source>
        <dbReference type="ARBA" id="ARBA00022502"/>
    </source>
</evidence>
<evidence type="ECO:0000256" key="5">
    <source>
        <dbReference type="ARBA" id="ARBA00022679"/>
    </source>
</evidence>
<feature type="transmembrane region" description="Helical" evidence="11">
    <location>
        <begin position="562"/>
        <end position="579"/>
    </location>
</feature>
<dbReference type="GO" id="GO:0051377">
    <property type="term" value="F:mannose-ethanolamine phosphotransferase activity"/>
    <property type="evidence" value="ECO:0007669"/>
    <property type="project" value="InterPro"/>
</dbReference>
<dbReference type="InterPro" id="IPR017850">
    <property type="entry name" value="Alkaline_phosphatase_core_sf"/>
</dbReference>
<dbReference type="GO" id="GO:0005789">
    <property type="term" value="C:endoplasmic reticulum membrane"/>
    <property type="evidence" value="ECO:0007669"/>
    <property type="project" value="UniProtKB-SubCell"/>
</dbReference>
<evidence type="ECO:0000256" key="7">
    <source>
        <dbReference type="ARBA" id="ARBA00022824"/>
    </source>
</evidence>
<evidence type="ECO:0000256" key="11">
    <source>
        <dbReference type="SAM" id="Phobius"/>
    </source>
</evidence>
<feature type="transmembrane region" description="Helical" evidence="11">
    <location>
        <begin position="738"/>
        <end position="763"/>
    </location>
</feature>
<reference evidence="13" key="1">
    <citation type="submission" date="2022-11" db="UniProtKB">
        <authorList>
            <consortium name="WormBaseParasite"/>
        </authorList>
    </citation>
    <scope>IDENTIFICATION</scope>
</reference>
<comment type="pathway">
    <text evidence="2">Glycolipid biosynthesis; glycosylphosphatidylinositol-anchor biosynthesis.</text>
</comment>
<evidence type="ECO:0000256" key="3">
    <source>
        <dbReference type="ARBA" id="ARBA00008695"/>
    </source>
</evidence>
<dbReference type="Pfam" id="PF01663">
    <property type="entry name" value="Phosphodiest"/>
    <property type="match status" value="1"/>
</dbReference>
<feature type="transmembrane region" description="Helical" evidence="11">
    <location>
        <begin position="792"/>
        <end position="809"/>
    </location>
</feature>
<feature type="transmembrane region" description="Helical" evidence="11">
    <location>
        <begin position="465"/>
        <end position="486"/>
    </location>
</feature>
<evidence type="ECO:0000313" key="12">
    <source>
        <dbReference type="Proteomes" id="UP000887565"/>
    </source>
</evidence>
<dbReference type="InterPro" id="IPR039524">
    <property type="entry name" value="PIGO/GPI13"/>
</dbReference>
<keyword evidence="6 11" id="KW-0812">Transmembrane</keyword>
<keyword evidence="10" id="KW-0325">Glycoprotein</keyword>
<evidence type="ECO:0000256" key="10">
    <source>
        <dbReference type="ARBA" id="ARBA00023180"/>
    </source>
</evidence>
<evidence type="ECO:0000256" key="2">
    <source>
        <dbReference type="ARBA" id="ARBA00004687"/>
    </source>
</evidence>
<keyword evidence="12" id="KW-1185">Reference proteome</keyword>
<evidence type="ECO:0000256" key="9">
    <source>
        <dbReference type="ARBA" id="ARBA00023136"/>
    </source>
</evidence>
<dbReference type="InterPro" id="IPR037675">
    <property type="entry name" value="PIG-O_N"/>
</dbReference>
<dbReference type="OMA" id="VFRINLI"/>
<feature type="transmembrane region" description="Helical" evidence="11">
    <location>
        <begin position="524"/>
        <end position="542"/>
    </location>
</feature>
<evidence type="ECO:0000256" key="6">
    <source>
        <dbReference type="ARBA" id="ARBA00022692"/>
    </source>
</evidence>
<dbReference type="Gene3D" id="3.40.720.10">
    <property type="entry name" value="Alkaline Phosphatase, subunit A"/>
    <property type="match status" value="1"/>
</dbReference>
<dbReference type="SUPFAM" id="SSF53649">
    <property type="entry name" value="Alkaline phosphatase-like"/>
    <property type="match status" value="1"/>
</dbReference>
<dbReference type="WBParaSite" id="nRc.2.0.1.t28230-RA">
    <property type="protein sequence ID" value="nRc.2.0.1.t28230-RA"/>
    <property type="gene ID" value="nRc.2.0.1.g28230"/>
</dbReference>
<evidence type="ECO:0000313" key="13">
    <source>
        <dbReference type="WBParaSite" id="nRc.2.0.1.t28230-RA"/>
    </source>
</evidence>
<feature type="transmembrane region" description="Helical" evidence="11">
    <location>
        <begin position="908"/>
        <end position="928"/>
    </location>
</feature>
<keyword evidence="9 11" id="KW-0472">Membrane</keyword>
<evidence type="ECO:0000256" key="1">
    <source>
        <dbReference type="ARBA" id="ARBA00004477"/>
    </source>
</evidence>
<dbReference type="PANTHER" id="PTHR23071">
    <property type="entry name" value="PHOSPHATIDYLINOSITOL GLYCAN"/>
    <property type="match status" value="1"/>
</dbReference>
<dbReference type="InterPro" id="IPR002591">
    <property type="entry name" value="Phosphodiest/P_Trfase"/>
</dbReference>
<feature type="transmembrane region" description="Helical" evidence="11">
    <location>
        <begin position="442"/>
        <end position="459"/>
    </location>
</feature>
<dbReference type="GO" id="GO:0006506">
    <property type="term" value="P:GPI anchor biosynthetic process"/>
    <property type="evidence" value="ECO:0007669"/>
    <property type="project" value="UniProtKB-KW"/>
</dbReference>